<organism evidence="2 3">
    <name type="scientific">Rhizopogon vinicolor AM-OR11-026</name>
    <dbReference type="NCBI Taxonomy" id="1314800"/>
    <lineage>
        <taxon>Eukaryota</taxon>
        <taxon>Fungi</taxon>
        <taxon>Dikarya</taxon>
        <taxon>Basidiomycota</taxon>
        <taxon>Agaricomycotina</taxon>
        <taxon>Agaricomycetes</taxon>
        <taxon>Agaricomycetidae</taxon>
        <taxon>Boletales</taxon>
        <taxon>Suillineae</taxon>
        <taxon>Rhizopogonaceae</taxon>
        <taxon>Rhizopogon</taxon>
    </lineage>
</organism>
<feature type="region of interest" description="Disordered" evidence="1">
    <location>
        <begin position="44"/>
        <end position="63"/>
    </location>
</feature>
<keyword evidence="3" id="KW-1185">Reference proteome</keyword>
<dbReference type="Proteomes" id="UP000092154">
    <property type="component" value="Unassembled WGS sequence"/>
</dbReference>
<dbReference type="OrthoDB" id="2645736at2759"/>
<gene>
    <name evidence="2" type="ORF">K503DRAFT_183356</name>
</gene>
<evidence type="ECO:0000256" key="1">
    <source>
        <dbReference type="SAM" id="MobiDB-lite"/>
    </source>
</evidence>
<evidence type="ECO:0000313" key="3">
    <source>
        <dbReference type="Proteomes" id="UP000092154"/>
    </source>
</evidence>
<reference evidence="2 3" key="1">
    <citation type="submission" date="2016-06" db="EMBL/GenBank/DDBJ databases">
        <title>Comparative genomics of the ectomycorrhizal sister species Rhizopogon vinicolor and Rhizopogon vesiculosus (Basidiomycota: Boletales) reveals a divergence of the mating type B locus.</title>
        <authorList>
            <consortium name="DOE Joint Genome Institute"/>
            <person name="Mujic A.B."/>
            <person name="Kuo A."/>
            <person name="Tritt A."/>
            <person name="Lipzen A."/>
            <person name="Chen C."/>
            <person name="Johnson J."/>
            <person name="Sharma A."/>
            <person name="Barry K."/>
            <person name="Grigoriev I.V."/>
            <person name="Spatafora J.W."/>
        </authorList>
    </citation>
    <scope>NUCLEOTIDE SEQUENCE [LARGE SCALE GENOMIC DNA]</scope>
    <source>
        <strain evidence="2 3">AM-OR11-026</strain>
    </source>
</reference>
<name>A0A1B7MZU5_9AGAM</name>
<protein>
    <submittedName>
        <fullName evidence="2">Uncharacterized protein</fullName>
    </submittedName>
</protein>
<evidence type="ECO:0000313" key="2">
    <source>
        <dbReference type="EMBL" id="OAX38129.1"/>
    </source>
</evidence>
<dbReference type="AlphaFoldDB" id="A0A1B7MZU5"/>
<dbReference type="InParanoid" id="A0A1B7MZU5"/>
<accession>A0A1B7MZU5</accession>
<proteinExistence type="predicted"/>
<sequence>MSPIDPGEFAGCFPVSRTVSVASNEMPRRKRRIQVCIANLRKRRKTNDAKMTGQTSTRNEANKACVEPPSRTIHAPSAVQDVPASVQELRMNPCTPQHIRSALNHWFGNTEAGAKTHPAAVFFGGPLSSPDHSFNLTRSTTYQDKLSNDARQGKLWDVHAA</sequence>
<dbReference type="EMBL" id="KV448311">
    <property type="protein sequence ID" value="OAX38129.1"/>
    <property type="molecule type" value="Genomic_DNA"/>
</dbReference>